<protein>
    <submittedName>
        <fullName evidence="1">Uncharacterized protein</fullName>
    </submittedName>
</protein>
<dbReference type="EMBL" id="CM037619">
    <property type="protein sequence ID" value="KAH8007718.1"/>
    <property type="molecule type" value="Genomic_DNA"/>
</dbReference>
<sequence length="557" mass="62419">MTLWRLVALLSFSRVLLGEMLLPPPPNVTLVSKDFNLFLTWLPGADYPPGVFYSVQWTNVYNDWKDFLPCRNISETVCNITCASPDVFHSYDVRVKAQASAGTSASAWVNWEGIEYEVDVKLAPPDLQVRKNGDTIVVNATFSYPLCLKDLFHDLTADLEIREVGTNNTEKITVKNTEDFDASVFNGNEYCFSARAKLDNMHSNFSEPTCLQLHKAGAWAFAAVPVLLLFILVLFIVLLLYQSKSRPVKSPQALEFSSLKYPKKFLEFNKKEFISVLTCPGHPVGVENRSRLIPQVRSQLVPAVLEEYGHEEEEDEEDDEDDDDDDPGSHIPYTEIRPFQKNELHSQMVGLDEKGSKPCSESDSSELDEGSMPGLCQGSMPRSFVLTNTVFEETHSRYHGCETPSLSAGTSSEKSSACSDCYLASQRGLEDLDHNTEVLFQLSDCNLPTGKLFIPLESVWDASFGTLGDQQISLFREQNHQDFCDLFLEDEKLSANYSCGYKGDVVEESPLKVPSRDDLEDSMLGGNKGSVADCSPQPKYHGYRSRPVHYLSRILPE</sequence>
<accession>A0ACB8FQJ3</accession>
<organism evidence="1 2">
    <name type="scientific">Sphaerodactylus townsendi</name>
    <dbReference type="NCBI Taxonomy" id="933632"/>
    <lineage>
        <taxon>Eukaryota</taxon>
        <taxon>Metazoa</taxon>
        <taxon>Chordata</taxon>
        <taxon>Craniata</taxon>
        <taxon>Vertebrata</taxon>
        <taxon>Euteleostomi</taxon>
        <taxon>Lepidosauria</taxon>
        <taxon>Squamata</taxon>
        <taxon>Bifurcata</taxon>
        <taxon>Gekkota</taxon>
        <taxon>Sphaerodactylidae</taxon>
        <taxon>Sphaerodactylus</taxon>
    </lineage>
</organism>
<keyword evidence="2" id="KW-1185">Reference proteome</keyword>
<proteinExistence type="predicted"/>
<gene>
    <name evidence="1" type="ORF">K3G42_025243</name>
</gene>
<evidence type="ECO:0000313" key="2">
    <source>
        <dbReference type="Proteomes" id="UP000827872"/>
    </source>
</evidence>
<comment type="caution">
    <text evidence="1">The sequence shown here is derived from an EMBL/GenBank/DDBJ whole genome shotgun (WGS) entry which is preliminary data.</text>
</comment>
<reference evidence="1" key="1">
    <citation type="submission" date="2021-08" db="EMBL/GenBank/DDBJ databases">
        <title>The first chromosome-level gecko genome reveals the dynamic sex chromosomes of Neotropical dwarf geckos (Sphaerodactylidae: Sphaerodactylus).</title>
        <authorList>
            <person name="Pinto B.J."/>
            <person name="Keating S.E."/>
            <person name="Gamble T."/>
        </authorList>
    </citation>
    <scope>NUCLEOTIDE SEQUENCE</scope>
    <source>
        <strain evidence="1">TG3544</strain>
    </source>
</reference>
<evidence type="ECO:0000313" key="1">
    <source>
        <dbReference type="EMBL" id="KAH8007718.1"/>
    </source>
</evidence>
<name>A0ACB8FQJ3_9SAUR</name>
<dbReference type="Proteomes" id="UP000827872">
    <property type="component" value="Linkage Group LG06"/>
</dbReference>